<dbReference type="InterPro" id="IPR010619">
    <property type="entry name" value="ThrE-like_N"/>
</dbReference>
<feature type="transmembrane region" description="Helical" evidence="7">
    <location>
        <begin position="205"/>
        <end position="225"/>
    </location>
</feature>
<feature type="transmembrane region" description="Helical" evidence="7">
    <location>
        <begin position="246"/>
        <end position="267"/>
    </location>
</feature>
<dbReference type="PANTHER" id="PTHR34390:SF2">
    <property type="entry name" value="SUCCINATE TRANSPORTER SUBUNIT YJJP-RELATED"/>
    <property type="match status" value="1"/>
</dbReference>
<feature type="transmembrane region" description="Helical" evidence="7">
    <location>
        <begin position="306"/>
        <end position="324"/>
    </location>
</feature>
<dbReference type="GO" id="GO:0022857">
    <property type="term" value="F:transmembrane transporter activity"/>
    <property type="evidence" value="ECO:0007669"/>
    <property type="project" value="InterPro"/>
</dbReference>
<gene>
    <name evidence="10" type="ORF">FHS60_000124</name>
</gene>
<reference evidence="10 11" key="1">
    <citation type="submission" date="2020-08" db="EMBL/GenBank/DDBJ databases">
        <title>Genomic Encyclopedia of Type Strains, Phase IV (KMG-IV): sequencing the most valuable type-strain genomes for metagenomic binning, comparative biology and taxonomic classification.</title>
        <authorList>
            <person name="Goeker M."/>
        </authorList>
    </citation>
    <scope>NUCLEOTIDE SEQUENCE [LARGE SCALE GENOMIC DNA]</scope>
    <source>
        <strain evidence="10 11">DSM 22548</strain>
    </source>
</reference>
<name>A0A7W5UKF9_9BACT</name>
<evidence type="ECO:0000259" key="8">
    <source>
        <dbReference type="Pfam" id="PF06738"/>
    </source>
</evidence>
<dbReference type="Pfam" id="PF06738">
    <property type="entry name" value="ThrE"/>
    <property type="match status" value="1"/>
</dbReference>
<dbReference type="PANTHER" id="PTHR34390">
    <property type="entry name" value="UPF0442 PROTEIN YJJB-RELATED"/>
    <property type="match status" value="1"/>
</dbReference>
<evidence type="ECO:0000313" key="11">
    <source>
        <dbReference type="Proteomes" id="UP000541425"/>
    </source>
</evidence>
<evidence type="ECO:0000256" key="4">
    <source>
        <dbReference type="ARBA" id="ARBA00022989"/>
    </source>
</evidence>
<feature type="domain" description="Threonine/serine exporter-like N-terminal" evidence="8">
    <location>
        <begin position="18"/>
        <end position="260"/>
    </location>
</feature>
<evidence type="ECO:0000256" key="7">
    <source>
        <dbReference type="SAM" id="Phobius"/>
    </source>
</evidence>
<comment type="caution">
    <text evidence="10">The sequence shown here is derived from an EMBL/GenBank/DDBJ whole genome shotgun (WGS) entry which is preliminary data.</text>
</comment>
<feature type="transmembrane region" description="Helical" evidence="7">
    <location>
        <begin position="336"/>
        <end position="356"/>
    </location>
</feature>
<dbReference type="GO" id="GO:0015744">
    <property type="term" value="P:succinate transport"/>
    <property type="evidence" value="ECO:0007669"/>
    <property type="project" value="TreeGrafter"/>
</dbReference>
<evidence type="ECO:0000256" key="3">
    <source>
        <dbReference type="ARBA" id="ARBA00022692"/>
    </source>
</evidence>
<dbReference type="InterPro" id="IPR024528">
    <property type="entry name" value="ThrE_2"/>
</dbReference>
<dbReference type="InterPro" id="IPR050539">
    <property type="entry name" value="ThrE_Dicarb/AminoAcid_Exp"/>
</dbReference>
<feature type="transmembrane region" description="Helical" evidence="7">
    <location>
        <begin position="174"/>
        <end position="193"/>
    </location>
</feature>
<feature type="transmembrane region" description="Helical" evidence="7">
    <location>
        <begin position="282"/>
        <end position="299"/>
    </location>
</feature>
<comment type="similarity">
    <text evidence="6">Belongs to the ThrE exporter (TC 2.A.79) family.</text>
</comment>
<dbReference type="Pfam" id="PF12821">
    <property type="entry name" value="ThrE_2"/>
    <property type="match status" value="1"/>
</dbReference>
<dbReference type="GO" id="GO:0005886">
    <property type="term" value="C:plasma membrane"/>
    <property type="evidence" value="ECO:0007669"/>
    <property type="project" value="UniProtKB-SubCell"/>
</dbReference>
<evidence type="ECO:0000259" key="9">
    <source>
        <dbReference type="Pfam" id="PF12821"/>
    </source>
</evidence>
<dbReference type="EMBL" id="JACICA010000001">
    <property type="protein sequence ID" value="MBB3701682.1"/>
    <property type="molecule type" value="Genomic_DNA"/>
</dbReference>
<protein>
    <submittedName>
        <fullName evidence="10">Uncharacterized membrane protein YjjP (DUF1212 family)</fullName>
    </submittedName>
</protein>
<keyword evidence="3 7" id="KW-0812">Transmembrane</keyword>
<feature type="transmembrane region" description="Helical" evidence="7">
    <location>
        <begin position="131"/>
        <end position="162"/>
    </location>
</feature>
<keyword evidence="2" id="KW-1003">Cell membrane</keyword>
<dbReference type="AlphaFoldDB" id="A0A7W5UKF9"/>
<evidence type="ECO:0000256" key="2">
    <source>
        <dbReference type="ARBA" id="ARBA00022475"/>
    </source>
</evidence>
<proteinExistence type="inferred from homology"/>
<feature type="transmembrane region" description="Helical" evidence="7">
    <location>
        <begin position="407"/>
        <end position="432"/>
    </location>
</feature>
<feature type="domain" description="Threonine/Serine exporter ThrE" evidence="9">
    <location>
        <begin position="286"/>
        <end position="430"/>
    </location>
</feature>
<evidence type="ECO:0000256" key="5">
    <source>
        <dbReference type="ARBA" id="ARBA00023136"/>
    </source>
</evidence>
<evidence type="ECO:0000256" key="6">
    <source>
        <dbReference type="ARBA" id="ARBA00034125"/>
    </source>
</evidence>
<dbReference type="Proteomes" id="UP000541425">
    <property type="component" value="Unassembled WGS sequence"/>
</dbReference>
<keyword evidence="5 7" id="KW-0472">Membrane</keyword>
<keyword evidence="4 7" id="KW-1133">Transmembrane helix</keyword>
<feature type="transmembrane region" description="Helical" evidence="7">
    <location>
        <begin position="368"/>
        <end position="387"/>
    </location>
</feature>
<comment type="subcellular location">
    <subcellularLocation>
        <location evidence="1">Cell membrane</location>
        <topology evidence="1">Multi-pass membrane protein</topology>
    </subcellularLocation>
</comment>
<organism evidence="10 11">
    <name type="scientific">Alloprevotella rava</name>
    <dbReference type="NCBI Taxonomy" id="671218"/>
    <lineage>
        <taxon>Bacteria</taxon>
        <taxon>Pseudomonadati</taxon>
        <taxon>Bacteroidota</taxon>
        <taxon>Bacteroidia</taxon>
        <taxon>Bacteroidales</taxon>
        <taxon>Prevotellaceae</taxon>
        <taxon>Alloprevotella</taxon>
    </lineage>
</organism>
<sequence length="463" mass="51561">MEANTHSNSVQDLRRKLDLLLRTGQLLVESSANTDRIKRNMKRTAAFFGLPEENLHIYIDYKMLMVNFSDAEHSFSKFQRCEKHGINFTAISAISKLTFRAVREDYSIDQFEEELNTIKERPRNYSPHVTAIGAAFACGGFCIQFGCDWIAFLLASLCAYLGFRARHYLLKAGVNLYMSIAIAAFVSTLAAWLTTFLPAWTSTPLHPLLACALFIVPGVPLINFVDDMMEGNHQVGLIRATNTAMMMVGMAFGIAFALMFCGLTFGFKPDIMGIPMVPHHNYWEYALAAAISGMGFSMIFNIPKRLLWVAALGAVIAVCTRNFVSLQPDEYCSFSLGLGGVIGSLAGATLVSLIALKAVHWLHTPNHVITISSVIPMVPGVLMYRALYSFIQVPVDHETLNQTMTAAVVNGVSASMMIFCITLGVAIPNVFARRFINRNKRMKFNKLIEERKDRGDFIYLEDL</sequence>
<evidence type="ECO:0000313" key="10">
    <source>
        <dbReference type="EMBL" id="MBB3701682.1"/>
    </source>
</evidence>
<accession>A0A7W5UKF9</accession>
<evidence type="ECO:0000256" key="1">
    <source>
        <dbReference type="ARBA" id="ARBA00004651"/>
    </source>
</evidence>
<dbReference type="RefSeq" id="WP_183693573.1">
    <property type="nucleotide sequence ID" value="NZ_JACICA010000001.1"/>
</dbReference>